<feature type="signal peptide" evidence="3">
    <location>
        <begin position="1"/>
        <end position="30"/>
    </location>
</feature>
<feature type="chain" id="PRO_5046778529" evidence="3">
    <location>
        <begin position="31"/>
        <end position="383"/>
    </location>
</feature>
<comment type="caution">
    <text evidence="5">The sequence shown here is derived from an EMBL/GenBank/DDBJ whole genome shotgun (WGS) entry which is preliminary data.</text>
</comment>
<dbReference type="PROSITE" id="PS51123">
    <property type="entry name" value="OMPA_2"/>
    <property type="match status" value="1"/>
</dbReference>
<evidence type="ECO:0000313" key="6">
    <source>
        <dbReference type="Proteomes" id="UP000677812"/>
    </source>
</evidence>
<keyword evidence="3" id="KW-0732">Signal</keyword>
<dbReference type="InterPro" id="IPR050330">
    <property type="entry name" value="Bact_OuterMem_StrucFunc"/>
</dbReference>
<dbReference type="CDD" id="cd07185">
    <property type="entry name" value="OmpA_C-like"/>
    <property type="match status" value="1"/>
</dbReference>
<dbReference type="EMBL" id="JAGRQH010000001">
    <property type="protein sequence ID" value="MBR0558509.1"/>
    <property type="molecule type" value="Genomic_DNA"/>
</dbReference>
<name>A0ABS5E3N8_9PROT</name>
<protein>
    <submittedName>
        <fullName evidence="5">OmpA family protein</fullName>
    </submittedName>
</protein>
<feature type="region of interest" description="Disordered" evidence="2">
    <location>
        <begin position="362"/>
        <end position="383"/>
    </location>
</feature>
<proteinExistence type="predicted"/>
<accession>A0ABS5E3N8</accession>
<dbReference type="SUPFAM" id="SSF103088">
    <property type="entry name" value="OmpA-like"/>
    <property type="match status" value="1"/>
</dbReference>
<dbReference type="PANTHER" id="PTHR30329">
    <property type="entry name" value="STATOR ELEMENT OF FLAGELLAR MOTOR COMPLEX"/>
    <property type="match status" value="1"/>
</dbReference>
<organism evidence="5 6">
    <name type="scientific">Neokomagataea anthophila</name>
    <dbReference type="NCBI Taxonomy" id="2826925"/>
    <lineage>
        <taxon>Bacteria</taxon>
        <taxon>Pseudomonadati</taxon>
        <taxon>Pseudomonadota</taxon>
        <taxon>Alphaproteobacteria</taxon>
        <taxon>Acetobacterales</taxon>
        <taxon>Acetobacteraceae</taxon>
        <taxon>Neokomagataea</taxon>
    </lineage>
</organism>
<dbReference type="PANTHER" id="PTHR30329:SF21">
    <property type="entry name" value="LIPOPROTEIN YIAD-RELATED"/>
    <property type="match status" value="1"/>
</dbReference>
<dbReference type="InterPro" id="IPR011250">
    <property type="entry name" value="OMP/PagP_B-barrel"/>
</dbReference>
<dbReference type="Gene3D" id="3.30.1330.60">
    <property type="entry name" value="OmpA-like domain"/>
    <property type="match status" value="1"/>
</dbReference>
<evidence type="ECO:0000259" key="4">
    <source>
        <dbReference type="PROSITE" id="PS51123"/>
    </source>
</evidence>
<evidence type="ECO:0000256" key="2">
    <source>
        <dbReference type="SAM" id="MobiDB-lite"/>
    </source>
</evidence>
<sequence length="383" mass="41200">MTRRSAPGHLFARVGLVAGASVMALGLAHAQPVHGLYISGAGGVGWNQDQEVRLSPNFPSGRDRYDYGVTGLGSIGWGFGNGFRVEVEGNYRKNDLKQFRSSQFPSRTHGYQQGYGAMVNALFDMDIGKSWVYPYFGAGVGYGWQQMDSSIFAPNNTFTQLVAGTSGNFAYQGIFGLSFPVPWVVGLSATTEYRFYSLLGPNSHPAIAVGTLGGHGATQPYGLSTGNRDTRTDFNHSLLLGLRYEFNPAPPPPAPASIPATVPPAPTPARTYLVFFDWDSADLSERARAVVAEAAKNTGSVQVTHIDVSGYTDNSAAHPGERGEHYNLALSEHRATSVKAELIRDGIASGMIVTHGYGDAHPLVTTSSNTREPQNRRVEIDLK</sequence>
<dbReference type="RefSeq" id="WP_211679806.1">
    <property type="nucleotide sequence ID" value="NZ_JAGRQH010000001.1"/>
</dbReference>
<feature type="domain" description="OmpA-like" evidence="4">
    <location>
        <begin position="263"/>
        <end position="383"/>
    </location>
</feature>
<gene>
    <name evidence="5" type="ORF">KB213_00335</name>
</gene>
<reference evidence="5 6" key="1">
    <citation type="submission" date="2021-04" db="EMBL/GenBank/DDBJ databases">
        <title>The complete genome sequence of Neokomagataea sp. TBRC 2177.</title>
        <authorList>
            <person name="Charoenyingcharoen P."/>
            <person name="Yukphan P."/>
        </authorList>
    </citation>
    <scope>NUCLEOTIDE SEQUENCE [LARGE SCALE GENOMIC DNA]</scope>
    <source>
        <strain evidence="5 6">TBRC 2177</strain>
    </source>
</reference>
<dbReference type="Proteomes" id="UP000677812">
    <property type="component" value="Unassembled WGS sequence"/>
</dbReference>
<dbReference type="InterPro" id="IPR006665">
    <property type="entry name" value="OmpA-like"/>
</dbReference>
<evidence type="ECO:0000313" key="5">
    <source>
        <dbReference type="EMBL" id="MBR0558509.1"/>
    </source>
</evidence>
<keyword evidence="1" id="KW-0472">Membrane</keyword>
<evidence type="ECO:0000256" key="3">
    <source>
        <dbReference type="SAM" id="SignalP"/>
    </source>
</evidence>
<dbReference type="InterPro" id="IPR036737">
    <property type="entry name" value="OmpA-like_sf"/>
</dbReference>
<dbReference type="Gene3D" id="2.40.160.20">
    <property type="match status" value="1"/>
</dbReference>
<feature type="compositionally biased region" description="Basic and acidic residues" evidence="2">
    <location>
        <begin position="373"/>
        <end position="383"/>
    </location>
</feature>
<dbReference type="SUPFAM" id="SSF56925">
    <property type="entry name" value="OMPA-like"/>
    <property type="match status" value="1"/>
</dbReference>
<dbReference type="Pfam" id="PF00691">
    <property type="entry name" value="OmpA"/>
    <property type="match status" value="1"/>
</dbReference>
<keyword evidence="6" id="KW-1185">Reference proteome</keyword>
<evidence type="ECO:0000256" key="1">
    <source>
        <dbReference type="PROSITE-ProRule" id="PRU00473"/>
    </source>
</evidence>